<feature type="coiled-coil region" evidence="7">
    <location>
        <begin position="468"/>
        <end position="495"/>
    </location>
</feature>
<evidence type="ECO:0000313" key="10">
    <source>
        <dbReference type="EMBL" id="SJZ72517.1"/>
    </source>
</evidence>
<proteinExistence type="inferred from homology"/>
<reference evidence="11" key="1">
    <citation type="submission" date="2017-02" db="EMBL/GenBank/DDBJ databases">
        <authorList>
            <person name="Varghese N."/>
            <person name="Submissions S."/>
        </authorList>
    </citation>
    <scope>NUCLEOTIDE SEQUENCE [LARGE SCALE GENOMIC DNA]</scope>
    <source>
        <strain evidence="11">ATCC 51356</strain>
    </source>
</reference>
<dbReference type="SMART" id="SM00434">
    <property type="entry name" value="TOP4c"/>
    <property type="match status" value="1"/>
</dbReference>
<keyword evidence="3 6" id="KW-0799">Topoisomerase</keyword>
<dbReference type="GO" id="GO:0006265">
    <property type="term" value="P:DNA topological change"/>
    <property type="evidence" value="ECO:0007669"/>
    <property type="project" value="UniProtKB-UniRule"/>
</dbReference>
<feature type="region of interest" description="Disordered" evidence="8">
    <location>
        <begin position="1"/>
        <end position="64"/>
    </location>
</feature>
<dbReference type="RefSeq" id="WP_078736890.1">
    <property type="nucleotide sequence ID" value="NZ_FUXE01000008.1"/>
</dbReference>
<evidence type="ECO:0000256" key="7">
    <source>
        <dbReference type="SAM" id="Coils"/>
    </source>
</evidence>
<dbReference type="STRING" id="29524.SAMN02745171_00961"/>
<dbReference type="InterPro" id="IPR050220">
    <property type="entry name" value="Type_II_DNA_Topoisomerases"/>
</dbReference>
<dbReference type="InterPro" id="IPR002205">
    <property type="entry name" value="Topo_IIA_dom_A"/>
</dbReference>
<dbReference type="InterPro" id="IPR013758">
    <property type="entry name" value="Topo_IIA_A/C_ab"/>
</dbReference>
<dbReference type="AlphaFoldDB" id="A0A1T4N0F1"/>
<protein>
    <submittedName>
        <fullName evidence="10">DNA topoisomerase IV subunit A</fullName>
    </submittedName>
</protein>
<evidence type="ECO:0000256" key="4">
    <source>
        <dbReference type="ARBA" id="ARBA00023125"/>
    </source>
</evidence>
<dbReference type="Gene3D" id="3.90.199.10">
    <property type="entry name" value="Topoisomerase II, domain 5"/>
    <property type="match status" value="1"/>
</dbReference>
<dbReference type="GO" id="GO:0003677">
    <property type="term" value="F:DNA binding"/>
    <property type="evidence" value="ECO:0007669"/>
    <property type="project" value="UniProtKB-UniRule"/>
</dbReference>
<evidence type="ECO:0000256" key="3">
    <source>
        <dbReference type="ARBA" id="ARBA00023029"/>
    </source>
</evidence>
<dbReference type="NCBIfam" id="NF007209">
    <property type="entry name" value="PRK09631.1"/>
    <property type="match status" value="1"/>
</dbReference>
<dbReference type="GO" id="GO:0005737">
    <property type="term" value="C:cytoplasm"/>
    <property type="evidence" value="ECO:0007669"/>
    <property type="project" value="TreeGrafter"/>
</dbReference>
<dbReference type="InterPro" id="IPR013760">
    <property type="entry name" value="Topo_IIA-like_dom_sf"/>
</dbReference>
<evidence type="ECO:0000313" key="11">
    <source>
        <dbReference type="Proteomes" id="UP000190121"/>
    </source>
</evidence>
<keyword evidence="4 6" id="KW-0238">DNA-binding</keyword>
<dbReference type="Proteomes" id="UP000190121">
    <property type="component" value="Unassembled WGS sequence"/>
</dbReference>
<feature type="compositionally biased region" description="Basic and acidic residues" evidence="8">
    <location>
        <begin position="1"/>
        <end position="10"/>
    </location>
</feature>
<keyword evidence="5 6" id="KW-0413">Isomerase</keyword>
<comment type="catalytic activity">
    <reaction evidence="1 6">
        <text>ATP-dependent breakage, passage and rejoining of double-stranded DNA.</text>
        <dbReference type="EC" id="5.6.2.2"/>
    </reaction>
</comment>
<dbReference type="Gene3D" id="3.30.1360.40">
    <property type="match status" value="1"/>
</dbReference>
<dbReference type="InterPro" id="IPR013757">
    <property type="entry name" value="Topo_IIA_A_a_sf"/>
</dbReference>
<dbReference type="PANTHER" id="PTHR43493">
    <property type="entry name" value="DNA GYRASE/TOPOISOMERASE SUBUNIT A"/>
    <property type="match status" value="1"/>
</dbReference>
<dbReference type="Pfam" id="PF00521">
    <property type="entry name" value="DNA_topoisoIV"/>
    <property type="match status" value="1"/>
</dbReference>
<keyword evidence="7" id="KW-0175">Coiled coil</keyword>
<keyword evidence="11" id="KW-1185">Reference proteome</keyword>
<evidence type="ECO:0000256" key="5">
    <source>
        <dbReference type="ARBA" id="ARBA00023235"/>
    </source>
</evidence>
<sequence length="918" mass="103961">MSTETHKNEYPDAGDLTPQETNPDKSPLGNSSENLSGDAADVPCPKEEEEADISSTSDGNDKDRVHSLTNMYRTWFLDYASYVILERAVPHIDDGLKPVQRRILHAMHLFENGHLHKVAKIVGQTMAFHPHGDASINDALVQLGQKGYMVNTQGNWGNILTGDEAAAGRYIEAKLSPLALEVLFDSKLTEWKRSYDGTALEPVSLPARFPLLLAQGAEGIAVGLSSKIYPHNPKELLEAAIAYLRREEFVLYPDFPTGGLLDAERYNDGLRGGVLKSRAKIERIGDRLLSITELPFGKTTATLIESILKANEKGKIKIKHIDDMTAATADIRIQLPTGVSTDKTIDGLYAFTDCEVSLSPNACVIKDGKPLFLGVSEILKHNVNRTQHLLEEQLRYRLSELTDSLLAASLERIFIENRIYKDKEFEEASNEIEALTHVRQRIEGLENISFVRPITQEDLKRLLGIKMARILRFNIAKHEELIAKLTKEANKVRKNLANSTQYTIAHYENLLKEYGEQWARRTTLTRFGTIEAVKVIETTEKLYIDREGGFVGTSLKNAEYVADCSPIDDIIIIYKNGTYLITKVEDKKFIGKGEVIYINRFQRNDVRTIYNLIYRQGKKGPYFIKRCSITGINRDKIYDLTDGTEHSRIVYFTANFNGEAEVVRITLKPQPRMRVLVFEKDFREVPIRGKSTRGNLVTRAEIQRIALKQRGGSTLGGRKVWFDRDVLRLNYNEQGDYIGEFEANDRLLVIRKDGTVYTTDFSESNHFAPDSIRIEKYDAGKVWSTVYKDPQQGFYYLKRFSMEDQTKPILMQGEGNELVLFSDTYYARFGIIFGGHDADRPEELVEAADFIGQKSIRAKGKRLTTRQVIAVEERAPIRFPEPIAPANLDETKENEEDIDDLAGRGTSSDTLFDEEIQE</sequence>
<dbReference type="GO" id="GO:0003918">
    <property type="term" value="F:DNA topoisomerase type II (double strand cut, ATP-hydrolyzing) activity"/>
    <property type="evidence" value="ECO:0007669"/>
    <property type="project" value="UniProtKB-EC"/>
</dbReference>
<comment type="similarity">
    <text evidence="2">Belongs to the type II topoisomerase GyrA/ParC subunit family.</text>
</comment>
<evidence type="ECO:0000256" key="8">
    <source>
        <dbReference type="SAM" id="MobiDB-lite"/>
    </source>
</evidence>
<dbReference type="EMBL" id="FUXE01000008">
    <property type="protein sequence ID" value="SJZ72517.1"/>
    <property type="molecule type" value="Genomic_DNA"/>
</dbReference>
<feature type="domain" description="Topo IIA-type catalytic" evidence="9">
    <location>
        <begin position="89"/>
        <end position="510"/>
    </location>
</feature>
<feature type="region of interest" description="Disordered" evidence="8">
    <location>
        <begin position="881"/>
        <end position="918"/>
    </location>
</feature>
<name>A0A1T4N0F1_9PORP</name>
<dbReference type="PROSITE" id="PS52040">
    <property type="entry name" value="TOPO_IIA"/>
    <property type="match status" value="1"/>
</dbReference>
<organism evidence="10 11">
    <name type="scientific">Porphyromonas circumdentaria</name>
    <dbReference type="NCBI Taxonomy" id="29524"/>
    <lineage>
        <taxon>Bacteria</taxon>
        <taxon>Pseudomonadati</taxon>
        <taxon>Bacteroidota</taxon>
        <taxon>Bacteroidia</taxon>
        <taxon>Bacteroidales</taxon>
        <taxon>Porphyromonadaceae</taxon>
        <taxon>Porphyromonas</taxon>
    </lineage>
</organism>
<evidence type="ECO:0000259" key="9">
    <source>
        <dbReference type="PROSITE" id="PS52040"/>
    </source>
</evidence>
<dbReference type="PANTHER" id="PTHR43493:SF5">
    <property type="entry name" value="DNA GYRASE SUBUNIT A, CHLOROPLASTIC_MITOCHONDRIAL"/>
    <property type="match status" value="1"/>
</dbReference>
<dbReference type="Gene3D" id="1.10.268.10">
    <property type="entry name" value="Topoisomerase, domain 3"/>
    <property type="match status" value="1"/>
</dbReference>
<dbReference type="SUPFAM" id="SSF56719">
    <property type="entry name" value="Type II DNA topoisomerase"/>
    <property type="match status" value="1"/>
</dbReference>
<dbReference type="NCBIfam" id="NF009397">
    <property type="entry name" value="PRK12758.1"/>
    <property type="match status" value="1"/>
</dbReference>
<accession>A0A1T4N0F1</accession>
<evidence type="ECO:0000256" key="6">
    <source>
        <dbReference type="PROSITE-ProRule" id="PRU01384"/>
    </source>
</evidence>
<evidence type="ECO:0000256" key="1">
    <source>
        <dbReference type="ARBA" id="ARBA00000185"/>
    </source>
</evidence>
<evidence type="ECO:0000256" key="2">
    <source>
        <dbReference type="ARBA" id="ARBA00008263"/>
    </source>
</evidence>
<feature type="active site" description="O-(5'-phospho-DNA)-tyrosine intermediate" evidence="6">
    <location>
        <position position="170"/>
    </location>
</feature>
<dbReference type="GO" id="GO:0005524">
    <property type="term" value="F:ATP binding"/>
    <property type="evidence" value="ECO:0007669"/>
    <property type="project" value="InterPro"/>
</dbReference>
<gene>
    <name evidence="10" type="ORF">SAMN02745171_00961</name>
</gene>
<dbReference type="GO" id="GO:0009330">
    <property type="term" value="C:DNA topoisomerase type II (double strand cut, ATP-hydrolyzing) complex"/>
    <property type="evidence" value="ECO:0007669"/>
    <property type="project" value="TreeGrafter"/>
</dbReference>
<dbReference type="OrthoDB" id="9806486at2"/>